<dbReference type="OrthoDB" id="567861at2759"/>
<evidence type="ECO:0000256" key="2">
    <source>
        <dbReference type="ARBA" id="ARBA00009205"/>
    </source>
</evidence>
<gene>
    <name evidence="7" type="ORF">HYH02_014689</name>
</gene>
<dbReference type="AlphaFoldDB" id="A0A835SHD9"/>
<dbReference type="PANTHER" id="PTHR31078:SF1">
    <property type="entry name" value="CILIA- AND FLAGELLA-ASSOCIATED PROTEIN 300"/>
    <property type="match status" value="1"/>
</dbReference>
<dbReference type="GO" id="GO:0005930">
    <property type="term" value="C:axoneme"/>
    <property type="evidence" value="ECO:0007669"/>
    <property type="project" value="UniProtKB-SubCell"/>
</dbReference>
<proteinExistence type="inferred from homology"/>
<keyword evidence="8" id="KW-1185">Reference proteome</keyword>
<sequence>MTSFVPVPLPSTSALNDAYVKSQLTKWDLHRNLKCVAVRYTKYYHKLQGQELLADLFRDEKVQEAFQVLRKGGSWGPLGGPVTKVDATLLASSLTRTDIFDKLTETSPPIVRSNGDIGKCMEDNRDGFQISDLLREMILAGDDSVNACLYSDAERDELLWRLFEHVVLGGSCCQYEDKVEPYVETSKRLYKELVCAQKDTASGKVQTVSAVYKVNSIQGEAGPLELFPSRSRQNFCYAAVDPVRRIVKILYHAYVPYW</sequence>
<dbReference type="Proteomes" id="UP000613740">
    <property type="component" value="Unassembled WGS sequence"/>
</dbReference>
<keyword evidence="5" id="KW-0206">Cytoskeleton</keyword>
<evidence type="ECO:0000256" key="3">
    <source>
        <dbReference type="ARBA" id="ARBA00022174"/>
    </source>
</evidence>
<keyword evidence="6" id="KW-0966">Cell projection</keyword>
<dbReference type="PANTHER" id="PTHR31078">
    <property type="entry name" value="CILIA- AND FLAGELLA-ASSOCIATED PROTEIN 300"/>
    <property type="match status" value="1"/>
</dbReference>
<comment type="caution">
    <text evidence="7">The sequence shown here is derived from an EMBL/GenBank/DDBJ whole genome shotgun (WGS) entry which is preliminary data.</text>
</comment>
<dbReference type="EMBL" id="JAEHOD010000103">
    <property type="protein sequence ID" value="KAG2427044.1"/>
    <property type="molecule type" value="Genomic_DNA"/>
</dbReference>
<dbReference type="Pfam" id="PF14926">
    <property type="entry name" value="CFAP300"/>
    <property type="match status" value="1"/>
</dbReference>
<evidence type="ECO:0000256" key="6">
    <source>
        <dbReference type="ARBA" id="ARBA00023273"/>
    </source>
</evidence>
<evidence type="ECO:0000256" key="5">
    <source>
        <dbReference type="ARBA" id="ARBA00023212"/>
    </source>
</evidence>
<evidence type="ECO:0000256" key="1">
    <source>
        <dbReference type="ARBA" id="ARBA00004430"/>
    </source>
</evidence>
<comment type="similarity">
    <text evidence="2">Belongs to the CFAP300 family.</text>
</comment>
<dbReference type="InterPro" id="IPR029416">
    <property type="entry name" value="CFAP300"/>
</dbReference>
<accession>A0A835SHD9</accession>
<keyword evidence="4" id="KW-0963">Cytoplasm</keyword>
<name>A0A835SHD9_9CHLO</name>
<reference evidence="7" key="1">
    <citation type="journal article" date="2020" name="bioRxiv">
        <title>Comparative genomics of Chlamydomonas.</title>
        <authorList>
            <person name="Craig R.J."/>
            <person name="Hasan A.R."/>
            <person name="Ness R.W."/>
            <person name="Keightley P.D."/>
        </authorList>
    </citation>
    <scope>NUCLEOTIDE SEQUENCE</scope>
    <source>
        <strain evidence="7">CCAP 11/173</strain>
    </source>
</reference>
<evidence type="ECO:0000256" key="4">
    <source>
        <dbReference type="ARBA" id="ARBA00022490"/>
    </source>
</evidence>
<evidence type="ECO:0000313" key="8">
    <source>
        <dbReference type="Proteomes" id="UP000613740"/>
    </source>
</evidence>
<organism evidence="7 8">
    <name type="scientific">Chlamydomonas schloesseri</name>
    <dbReference type="NCBI Taxonomy" id="2026947"/>
    <lineage>
        <taxon>Eukaryota</taxon>
        <taxon>Viridiplantae</taxon>
        <taxon>Chlorophyta</taxon>
        <taxon>core chlorophytes</taxon>
        <taxon>Chlorophyceae</taxon>
        <taxon>CS clade</taxon>
        <taxon>Chlamydomonadales</taxon>
        <taxon>Chlamydomonadaceae</taxon>
        <taxon>Chlamydomonas</taxon>
    </lineage>
</organism>
<comment type="subcellular location">
    <subcellularLocation>
        <location evidence="1">Cytoplasm</location>
        <location evidence="1">Cytoskeleton</location>
        <location evidence="1">Cilium axoneme</location>
    </subcellularLocation>
</comment>
<protein>
    <recommendedName>
        <fullName evidence="3">Cilia- and flagella-associated protein 300</fullName>
    </recommendedName>
</protein>
<evidence type="ECO:0000313" key="7">
    <source>
        <dbReference type="EMBL" id="KAG2427044.1"/>
    </source>
</evidence>